<reference evidence="2" key="2">
    <citation type="journal article" date="2022" name="Microbiol. Resour. Announc.">
        <title>Metagenome Sequencing to Explore Phylogenomics of Terrestrial Cyanobacteria.</title>
        <authorList>
            <person name="Ward R.D."/>
            <person name="Stajich J.E."/>
            <person name="Johansen J.R."/>
            <person name="Huntemann M."/>
            <person name="Clum A."/>
            <person name="Foster B."/>
            <person name="Foster B."/>
            <person name="Roux S."/>
            <person name="Palaniappan K."/>
            <person name="Varghese N."/>
            <person name="Mukherjee S."/>
            <person name="Reddy T.B.K."/>
            <person name="Daum C."/>
            <person name="Copeland A."/>
            <person name="Chen I.A."/>
            <person name="Ivanova N.N."/>
            <person name="Kyrpides N.C."/>
            <person name="Shapiro N."/>
            <person name="Eloe-Fadrosh E.A."/>
            <person name="Pietrasiak N."/>
        </authorList>
    </citation>
    <scope>NUCLEOTIDE SEQUENCE</scope>
    <source>
        <strain evidence="2">CPER-KK1</strain>
    </source>
</reference>
<name>A0A951PT42_9CYAN</name>
<dbReference type="Proteomes" id="UP000753908">
    <property type="component" value="Unassembled WGS sequence"/>
</dbReference>
<evidence type="ECO:0000313" key="3">
    <source>
        <dbReference type="Proteomes" id="UP000753908"/>
    </source>
</evidence>
<dbReference type="Pfam" id="PF00144">
    <property type="entry name" value="Beta-lactamase"/>
    <property type="match status" value="1"/>
</dbReference>
<dbReference type="Gene3D" id="3.40.710.10">
    <property type="entry name" value="DD-peptidase/beta-lactamase superfamily"/>
    <property type="match status" value="1"/>
</dbReference>
<dbReference type="PANTHER" id="PTHR46825:SF15">
    <property type="entry name" value="BETA-LACTAMASE-RELATED DOMAIN-CONTAINING PROTEIN"/>
    <property type="match status" value="1"/>
</dbReference>
<gene>
    <name evidence="2" type="ORF">KME25_33655</name>
</gene>
<evidence type="ECO:0000259" key="1">
    <source>
        <dbReference type="Pfam" id="PF00144"/>
    </source>
</evidence>
<evidence type="ECO:0000313" key="2">
    <source>
        <dbReference type="EMBL" id="MBW4549318.1"/>
    </source>
</evidence>
<dbReference type="EMBL" id="JAHHIF010000091">
    <property type="protein sequence ID" value="MBW4549318.1"/>
    <property type="molecule type" value="Genomic_DNA"/>
</dbReference>
<dbReference type="InterPro" id="IPR050491">
    <property type="entry name" value="AmpC-like"/>
</dbReference>
<dbReference type="InterPro" id="IPR012338">
    <property type="entry name" value="Beta-lactam/transpept-like"/>
</dbReference>
<organism evidence="2 3">
    <name type="scientific">Symplocastrum torsivum CPER-KK1</name>
    <dbReference type="NCBI Taxonomy" id="450513"/>
    <lineage>
        <taxon>Bacteria</taxon>
        <taxon>Bacillati</taxon>
        <taxon>Cyanobacteriota</taxon>
        <taxon>Cyanophyceae</taxon>
        <taxon>Oscillatoriophycideae</taxon>
        <taxon>Oscillatoriales</taxon>
        <taxon>Microcoleaceae</taxon>
        <taxon>Symplocastrum</taxon>
    </lineage>
</organism>
<dbReference type="AlphaFoldDB" id="A0A951PT42"/>
<dbReference type="SUPFAM" id="SSF56601">
    <property type="entry name" value="beta-lactamase/transpeptidase-like"/>
    <property type="match status" value="1"/>
</dbReference>
<accession>A0A951PT42</accession>
<sequence>MHIYTLARRTFRYLMLTIVAVLVSSVVSFPLLAQPSFDTAQLDTFVKEMMDAYDVPGVGLAVVEDGEISYVRGYGVRDVTTGAPVTLDTQFAIGSTTKSFTAIGMMLLVEEDLVDLDTPVRTYLPEFKLSDQESTRTATVRHLLSHTTGLVRTDASTFDTSVTAADVIEAAATTPLVGKPGEVFVYSNVNTIIAGEIIERITGRSWEDFTRERILEPLGMSTATLSIEELKRQDNIALPHVLDVMKGLQPTDFLDLRADAPAGAINASAAEMARYVRFQLSNGAPLVSQASLMEMHKGQVAAPDFNLPGILAAQARAVAARPEDVPPALVTDAEYGFYWVVERFLGAKLVQHGGNVDGLTANVTLLPESRSGVVVLANADRADTFMEVMRLHVAQLLLGRSSPDVNATLQAQLEVLGQDNASRRADLNAARSYQPERAELVPWAGTYESLADLKPTQVSVVGGRTLRLESGFQSIRFSVELLPLGGDRFIATTQPLTGYVVRFIEGAGERTIEMESLQGTLPLATRRLTDR</sequence>
<comment type="caution">
    <text evidence="2">The sequence shown here is derived from an EMBL/GenBank/DDBJ whole genome shotgun (WGS) entry which is preliminary data.</text>
</comment>
<dbReference type="PANTHER" id="PTHR46825">
    <property type="entry name" value="D-ALANYL-D-ALANINE-CARBOXYPEPTIDASE/ENDOPEPTIDASE AMPH"/>
    <property type="match status" value="1"/>
</dbReference>
<feature type="domain" description="Beta-lactamase-related" evidence="1">
    <location>
        <begin position="42"/>
        <end position="395"/>
    </location>
</feature>
<protein>
    <submittedName>
        <fullName evidence="2">Beta-lactamase family protein</fullName>
    </submittedName>
</protein>
<reference evidence="2" key="1">
    <citation type="submission" date="2021-05" db="EMBL/GenBank/DDBJ databases">
        <authorList>
            <person name="Pietrasiak N."/>
            <person name="Ward R."/>
            <person name="Stajich J.E."/>
            <person name="Kurbessoian T."/>
        </authorList>
    </citation>
    <scope>NUCLEOTIDE SEQUENCE</scope>
    <source>
        <strain evidence="2">CPER-KK1</strain>
    </source>
</reference>
<dbReference type="InterPro" id="IPR001466">
    <property type="entry name" value="Beta-lactam-related"/>
</dbReference>
<proteinExistence type="predicted"/>